<gene>
    <name evidence="2" type="ORF">BECKH772A_GA0070896_101176</name>
    <name evidence="3" type="ORF">BECKH772B_GA0070898_101186</name>
    <name evidence="4" type="ORF">BECKH772C_GA0070978_101136</name>
</gene>
<dbReference type="AlphaFoldDB" id="A0A450UXH7"/>
<dbReference type="EMBL" id="CAADFI010000118">
    <property type="protein sequence ID" value="VFJ97759.1"/>
    <property type="molecule type" value="Genomic_DNA"/>
</dbReference>
<dbReference type="InterPro" id="IPR036116">
    <property type="entry name" value="FN3_sf"/>
</dbReference>
<dbReference type="EMBL" id="CAADFG010000117">
    <property type="protein sequence ID" value="VFJ97264.1"/>
    <property type="molecule type" value="Genomic_DNA"/>
</dbReference>
<protein>
    <submittedName>
        <fullName evidence="2">Fibronectin type III domain-containing protein</fullName>
    </submittedName>
</protein>
<dbReference type="EMBL" id="CAADFJ010000113">
    <property type="protein sequence ID" value="VFK03091.1"/>
    <property type="molecule type" value="Genomic_DNA"/>
</dbReference>
<evidence type="ECO:0000259" key="1">
    <source>
        <dbReference type="PROSITE" id="PS50853"/>
    </source>
</evidence>
<dbReference type="SUPFAM" id="SSF49265">
    <property type="entry name" value="Fibronectin type III"/>
    <property type="match status" value="1"/>
</dbReference>
<evidence type="ECO:0000313" key="4">
    <source>
        <dbReference type="EMBL" id="VFK03091.1"/>
    </source>
</evidence>
<feature type="domain" description="Fibronectin type-III" evidence="1">
    <location>
        <begin position="115"/>
        <end position="204"/>
    </location>
</feature>
<organism evidence="2">
    <name type="scientific">Candidatus Kentrum eta</name>
    <dbReference type="NCBI Taxonomy" id="2126337"/>
    <lineage>
        <taxon>Bacteria</taxon>
        <taxon>Pseudomonadati</taxon>
        <taxon>Pseudomonadota</taxon>
        <taxon>Gammaproteobacteria</taxon>
        <taxon>Candidatus Kentrum</taxon>
    </lineage>
</organism>
<dbReference type="SMART" id="SM00060">
    <property type="entry name" value="FN3"/>
    <property type="match status" value="1"/>
</dbReference>
<dbReference type="InterPro" id="IPR003961">
    <property type="entry name" value="FN3_dom"/>
</dbReference>
<dbReference type="Gene3D" id="2.60.40.10">
    <property type="entry name" value="Immunoglobulins"/>
    <property type="match status" value="1"/>
</dbReference>
<dbReference type="PROSITE" id="PS50853">
    <property type="entry name" value="FN3"/>
    <property type="match status" value="1"/>
</dbReference>
<evidence type="ECO:0000313" key="3">
    <source>
        <dbReference type="EMBL" id="VFJ97759.1"/>
    </source>
</evidence>
<dbReference type="InterPro" id="IPR013783">
    <property type="entry name" value="Ig-like_fold"/>
</dbReference>
<reference evidence="2" key="1">
    <citation type="submission" date="2019-02" db="EMBL/GenBank/DDBJ databases">
        <authorList>
            <person name="Gruber-Vodicka R. H."/>
            <person name="Seah K. B. B."/>
        </authorList>
    </citation>
    <scope>NUCLEOTIDE SEQUENCE</scope>
    <source>
        <strain evidence="4">BECK_SA2B12</strain>
        <strain evidence="2">BECK_SA2B15</strain>
        <strain evidence="3">BECK_SA2B20</strain>
    </source>
</reference>
<name>A0A450UXH7_9GAMM</name>
<evidence type="ECO:0000313" key="2">
    <source>
        <dbReference type="EMBL" id="VFJ97264.1"/>
    </source>
</evidence>
<sequence>MSSRKFPNAEAKILALGQAMSSGFAAHSDIYPAPPVAVPDFDAAMNAYVMAKEAVLETSAQAKLAMEAKDKALAAFVSDMKTNLRYAENTVNYDDGDLALIGWSGRRPSSALAPPGQTLSLTSSSRGDDWITLDWKAPEHGGKVAAYKVQRREESSDRWLDVGTAMETAITLSGQEGGGRFVYRVVALNKAGEGEPSNSVLAVF</sequence>
<proteinExistence type="predicted"/>
<dbReference type="Pfam" id="PF00041">
    <property type="entry name" value="fn3"/>
    <property type="match status" value="1"/>
</dbReference>
<accession>A0A450UXH7</accession>
<dbReference type="CDD" id="cd00063">
    <property type="entry name" value="FN3"/>
    <property type="match status" value="1"/>
</dbReference>